<dbReference type="AlphaFoldDB" id="A0A1I5VJB9"/>
<gene>
    <name evidence="5" type="ORF">SAMN04487928_11769</name>
</gene>
<accession>A0A1I5VJB9</accession>
<keyword evidence="6" id="KW-1185">Reference proteome</keyword>
<sequence>MDEKDKKILKMIRGNARMSYQEIGDKLGISRVAAKKRVTKLEDEGIIRQYNTYIKRDDEITMLIDIITTPDGFDRVLEYVATRTENVRQIFTTLKEYHIHIVAVSDSSQQINYMAKIIKKACKDDIEEYHARIVREVIKDVYGGIEYEQGSESNTNTDS</sequence>
<evidence type="ECO:0000313" key="6">
    <source>
        <dbReference type="Proteomes" id="UP000182624"/>
    </source>
</evidence>
<keyword evidence="2" id="KW-0238">DNA-binding</keyword>
<dbReference type="InterPro" id="IPR036388">
    <property type="entry name" value="WH-like_DNA-bd_sf"/>
</dbReference>
<name>A0A1I5VJB9_9FIRM</name>
<protein>
    <submittedName>
        <fullName evidence="5">Transcriptional regulator, AsnC family</fullName>
    </submittedName>
</protein>
<evidence type="ECO:0000256" key="3">
    <source>
        <dbReference type="ARBA" id="ARBA00023163"/>
    </source>
</evidence>
<dbReference type="OrthoDB" id="66249at2"/>
<dbReference type="PROSITE" id="PS00519">
    <property type="entry name" value="HTH_ASNC_1"/>
    <property type="match status" value="1"/>
</dbReference>
<organism evidence="5 6">
    <name type="scientific">Butyrivibrio proteoclasticus</name>
    <dbReference type="NCBI Taxonomy" id="43305"/>
    <lineage>
        <taxon>Bacteria</taxon>
        <taxon>Bacillati</taxon>
        <taxon>Bacillota</taxon>
        <taxon>Clostridia</taxon>
        <taxon>Lachnospirales</taxon>
        <taxon>Lachnospiraceae</taxon>
        <taxon>Butyrivibrio</taxon>
    </lineage>
</organism>
<dbReference type="GO" id="GO:0005829">
    <property type="term" value="C:cytosol"/>
    <property type="evidence" value="ECO:0007669"/>
    <property type="project" value="TreeGrafter"/>
</dbReference>
<dbReference type="GO" id="GO:0043200">
    <property type="term" value="P:response to amino acid"/>
    <property type="evidence" value="ECO:0007669"/>
    <property type="project" value="TreeGrafter"/>
</dbReference>
<dbReference type="Proteomes" id="UP000182624">
    <property type="component" value="Unassembled WGS sequence"/>
</dbReference>
<dbReference type="RefSeq" id="WP_074888896.1">
    <property type="nucleotide sequence ID" value="NZ_FOXO01000017.1"/>
</dbReference>
<dbReference type="SUPFAM" id="SSF46785">
    <property type="entry name" value="Winged helix' DNA-binding domain"/>
    <property type="match status" value="1"/>
</dbReference>
<dbReference type="InterPro" id="IPR000485">
    <property type="entry name" value="AsnC-type_HTH_dom"/>
</dbReference>
<dbReference type="Pfam" id="PF13412">
    <property type="entry name" value="HTH_24"/>
    <property type="match status" value="1"/>
</dbReference>
<proteinExistence type="predicted"/>
<dbReference type="GO" id="GO:0043565">
    <property type="term" value="F:sequence-specific DNA binding"/>
    <property type="evidence" value="ECO:0007669"/>
    <property type="project" value="InterPro"/>
</dbReference>
<evidence type="ECO:0000256" key="1">
    <source>
        <dbReference type="ARBA" id="ARBA00023015"/>
    </source>
</evidence>
<dbReference type="InterPro" id="IPR019885">
    <property type="entry name" value="Tscrpt_reg_HTH_AsnC-type_CS"/>
</dbReference>
<dbReference type="PANTHER" id="PTHR30154">
    <property type="entry name" value="LEUCINE-RESPONSIVE REGULATORY PROTEIN"/>
    <property type="match status" value="1"/>
</dbReference>
<dbReference type="InterPro" id="IPR019888">
    <property type="entry name" value="Tscrpt_reg_AsnC-like"/>
</dbReference>
<keyword evidence="3" id="KW-0804">Transcription</keyword>
<dbReference type="Gene3D" id="1.10.10.10">
    <property type="entry name" value="Winged helix-like DNA-binding domain superfamily/Winged helix DNA-binding domain"/>
    <property type="match status" value="1"/>
</dbReference>
<evidence type="ECO:0000313" key="5">
    <source>
        <dbReference type="EMBL" id="SFQ07472.1"/>
    </source>
</evidence>
<feature type="domain" description="HTH asnC-type" evidence="4">
    <location>
        <begin position="1"/>
        <end position="74"/>
    </location>
</feature>
<dbReference type="PANTHER" id="PTHR30154:SF34">
    <property type="entry name" value="TRANSCRIPTIONAL REGULATOR AZLB"/>
    <property type="match status" value="1"/>
</dbReference>
<dbReference type="PROSITE" id="PS50956">
    <property type="entry name" value="HTH_ASNC_2"/>
    <property type="match status" value="1"/>
</dbReference>
<dbReference type="SMART" id="SM00344">
    <property type="entry name" value="HTH_ASNC"/>
    <property type="match status" value="1"/>
</dbReference>
<dbReference type="PRINTS" id="PR00033">
    <property type="entry name" value="HTHASNC"/>
</dbReference>
<dbReference type="CDD" id="cd00090">
    <property type="entry name" value="HTH_ARSR"/>
    <property type="match status" value="1"/>
</dbReference>
<dbReference type="EMBL" id="FOXO01000017">
    <property type="protein sequence ID" value="SFQ07472.1"/>
    <property type="molecule type" value="Genomic_DNA"/>
</dbReference>
<dbReference type="InterPro" id="IPR011991">
    <property type="entry name" value="ArsR-like_HTH"/>
</dbReference>
<evidence type="ECO:0000256" key="2">
    <source>
        <dbReference type="ARBA" id="ARBA00023125"/>
    </source>
</evidence>
<reference evidence="6" key="1">
    <citation type="submission" date="2016-10" db="EMBL/GenBank/DDBJ databases">
        <authorList>
            <person name="Varghese N."/>
            <person name="Submissions S."/>
        </authorList>
    </citation>
    <scope>NUCLEOTIDE SEQUENCE [LARGE SCALE GENOMIC DNA]</scope>
    <source>
        <strain evidence="6">P18</strain>
    </source>
</reference>
<evidence type="ECO:0000259" key="4">
    <source>
        <dbReference type="PROSITE" id="PS50956"/>
    </source>
</evidence>
<keyword evidence="1" id="KW-0805">Transcription regulation</keyword>
<dbReference type="InterPro" id="IPR036390">
    <property type="entry name" value="WH_DNA-bd_sf"/>
</dbReference>